<keyword evidence="2" id="KW-1185">Reference proteome</keyword>
<gene>
    <name evidence="1" type="ORF">EP10_002927</name>
</gene>
<organism evidence="1 2">
    <name type="scientific">Geobacillus icigianus</name>
    <dbReference type="NCBI Taxonomy" id="1430331"/>
    <lineage>
        <taxon>Bacteria</taxon>
        <taxon>Bacillati</taxon>
        <taxon>Bacillota</taxon>
        <taxon>Bacilli</taxon>
        <taxon>Bacillales</taxon>
        <taxon>Anoxybacillaceae</taxon>
        <taxon>Geobacillus</taxon>
    </lineage>
</organism>
<accession>A0ABU6BJT3</accession>
<dbReference type="EMBL" id="JPYA02000004">
    <property type="protein sequence ID" value="MEB3752055.1"/>
    <property type="molecule type" value="Genomic_DNA"/>
</dbReference>
<comment type="caution">
    <text evidence="1">The sequence shown here is derived from an EMBL/GenBank/DDBJ whole genome shotgun (WGS) entry which is preliminary data.</text>
</comment>
<evidence type="ECO:0000313" key="1">
    <source>
        <dbReference type="EMBL" id="MEB3752055.1"/>
    </source>
</evidence>
<sequence>MLSVMIKNILRMFLLLPCHRFRDTIGIMEKYIGQAWRDRVLVNGPDLERHNGLKLTKN</sequence>
<proteinExistence type="predicted"/>
<reference evidence="1 2" key="1">
    <citation type="journal article" date="2014" name="Genome Announc.">
        <title>Draft Genome Sequence of Geobacillus icigianus Strain G1w1T Isolated from Hot Springs in the Valley of Geysers, Kamchatka (Russian Federation).</title>
        <authorList>
            <person name="Bryanskaya A.V."/>
            <person name="Rozanov A.S."/>
            <person name="Logacheva M.D."/>
            <person name="Kotenko A.V."/>
            <person name="Peltek S.E."/>
        </authorList>
    </citation>
    <scope>NUCLEOTIDE SEQUENCE [LARGE SCALE GENOMIC DNA]</scope>
    <source>
        <strain evidence="1 2">G1w1</strain>
    </source>
</reference>
<evidence type="ECO:0000313" key="2">
    <source>
        <dbReference type="Proteomes" id="UP000029267"/>
    </source>
</evidence>
<dbReference type="Proteomes" id="UP000029267">
    <property type="component" value="Unassembled WGS sequence"/>
</dbReference>
<name>A0ABU6BJT3_9BACL</name>
<protein>
    <submittedName>
        <fullName evidence="1">Uncharacterized protein</fullName>
    </submittedName>
</protein>